<sequence>MILHIKTCIFISDCIGFLIFLFHHPKPLFSQCGVVAVEVTAIQLLKVVRYS</sequence>
<dbReference type="AlphaFoldDB" id="A0A2P2QTF0"/>
<dbReference type="EMBL" id="GGEC01089772">
    <property type="protein sequence ID" value="MBX70256.1"/>
    <property type="molecule type" value="Transcribed_RNA"/>
</dbReference>
<name>A0A2P2QTF0_RHIMU</name>
<evidence type="ECO:0000313" key="1">
    <source>
        <dbReference type="EMBL" id="MBX70256.1"/>
    </source>
</evidence>
<reference evidence="1" key="1">
    <citation type="submission" date="2018-02" db="EMBL/GenBank/DDBJ databases">
        <title>Rhizophora mucronata_Transcriptome.</title>
        <authorList>
            <person name="Meera S.P."/>
            <person name="Sreeshan A."/>
            <person name="Augustine A."/>
        </authorList>
    </citation>
    <scope>NUCLEOTIDE SEQUENCE</scope>
    <source>
        <tissue evidence="1">Leaf</tissue>
    </source>
</reference>
<protein>
    <submittedName>
        <fullName evidence="1">Uncharacterized protein</fullName>
    </submittedName>
</protein>
<organism evidence="1">
    <name type="scientific">Rhizophora mucronata</name>
    <name type="common">Asiatic mangrove</name>
    <dbReference type="NCBI Taxonomy" id="61149"/>
    <lineage>
        <taxon>Eukaryota</taxon>
        <taxon>Viridiplantae</taxon>
        <taxon>Streptophyta</taxon>
        <taxon>Embryophyta</taxon>
        <taxon>Tracheophyta</taxon>
        <taxon>Spermatophyta</taxon>
        <taxon>Magnoliopsida</taxon>
        <taxon>eudicotyledons</taxon>
        <taxon>Gunneridae</taxon>
        <taxon>Pentapetalae</taxon>
        <taxon>rosids</taxon>
        <taxon>fabids</taxon>
        <taxon>Malpighiales</taxon>
        <taxon>Rhizophoraceae</taxon>
        <taxon>Rhizophora</taxon>
    </lineage>
</organism>
<accession>A0A2P2QTF0</accession>
<proteinExistence type="predicted"/>